<keyword evidence="2" id="KW-1185">Reference proteome</keyword>
<accession>A0A022PX56</accession>
<sequence>MCQRVKENEWGQSSTLLCYRVEQQLYRRKQQNHERQLHSPSSFWIFSASLKRWYLLQQQLYRRKQQNHQRQLHSPSSSSFLVFWLFSAPMKRWYYLQQQLYRRKQHHHQLQPQQPYSLKRRRRHGICSVFDLNDLTPLYIYNNKNKK</sequence>
<evidence type="ECO:0000313" key="2">
    <source>
        <dbReference type="Proteomes" id="UP000030748"/>
    </source>
</evidence>
<dbReference type="AlphaFoldDB" id="A0A022PX56"/>
<dbReference type="Proteomes" id="UP000030748">
    <property type="component" value="Unassembled WGS sequence"/>
</dbReference>
<gene>
    <name evidence="1" type="ORF">MIMGU_mgv11b015395mg</name>
</gene>
<reference evidence="1 2" key="1">
    <citation type="journal article" date="2013" name="Proc. Natl. Acad. Sci. U.S.A.">
        <title>Fine-scale variation in meiotic recombination in Mimulus inferred from population shotgun sequencing.</title>
        <authorList>
            <person name="Hellsten U."/>
            <person name="Wright K.M."/>
            <person name="Jenkins J."/>
            <person name="Shu S."/>
            <person name="Yuan Y."/>
            <person name="Wessler S.R."/>
            <person name="Schmutz J."/>
            <person name="Willis J.H."/>
            <person name="Rokhsar D.S."/>
        </authorList>
    </citation>
    <scope>NUCLEOTIDE SEQUENCE [LARGE SCALE GENOMIC DNA]</scope>
    <source>
        <strain evidence="2">cv. DUN x IM62</strain>
    </source>
</reference>
<dbReference type="EMBL" id="KI632313">
    <property type="protein sequence ID" value="EYU18835.1"/>
    <property type="molecule type" value="Genomic_DNA"/>
</dbReference>
<name>A0A022PX56_ERYGU</name>
<proteinExistence type="predicted"/>
<organism evidence="1 2">
    <name type="scientific">Erythranthe guttata</name>
    <name type="common">Yellow monkey flower</name>
    <name type="synonym">Mimulus guttatus</name>
    <dbReference type="NCBI Taxonomy" id="4155"/>
    <lineage>
        <taxon>Eukaryota</taxon>
        <taxon>Viridiplantae</taxon>
        <taxon>Streptophyta</taxon>
        <taxon>Embryophyta</taxon>
        <taxon>Tracheophyta</taxon>
        <taxon>Spermatophyta</taxon>
        <taxon>Magnoliopsida</taxon>
        <taxon>eudicotyledons</taxon>
        <taxon>Gunneridae</taxon>
        <taxon>Pentapetalae</taxon>
        <taxon>asterids</taxon>
        <taxon>lamiids</taxon>
        <taxon>Lamiales</taxon>
        <taxon>Phrymaceae</taxon>
        <taxon>Erythranthe</taxon>
    </lineage>
</organism>
<evidence type="ECO:0000313" key="1">
    <source>
        <dbReference type="EMBL" id="EYU18835.1"/>
    </source>
</evidence>
<protein>
    <submittedName>
        <fullName evidence="1">Uncharacterized protein</fullName>
    </submittedName>
</protein>